<evidence type="ECO:0000313" key="2">
    <source>
        <dbReference type="EMBL" id="SFO03349.1"/>
    </source>
</evidence>
<gene>
    <name evidence="2" type="ORF">SAMN04489757_10716</name>
</gene>
<feature type="chain" id="PRO_5011653372" evidence="1">
    <location>
        <begin position="28"/>
        <end position="233"/>
    </location>
</feature>
<dbReference type="RefSeq" id="WP_091685125.1">
    <property type="nucleotide sequence ID" value="NZ_BAABFM010000010.1"/>
</dbReference>
<evidence type="ECO:0000256" key="1">
    <source>
        <dbReference type="SAM" id="SignalP"/>
    </source>
</evidence>
<proteinExistence type="predicted"/>
<evidence type="ECO:0000313" key="3">
    <source>
        <dbReference type="Proteomes" id="UP000198806"/>
    </source>
</evidence>
<dbReference type="AlphaFoldDB" id="A0A1I5DVU0"/>
<dbReference type="Proteomes" id="UP000198806">
    <property type="component" value="Unassembled WGS sequence"/>
</dbReference>
<feature type="signal peptide" evidence="1">
    <location>
        <begin position="1"/>
        <end position="27"/>
    </location>
</feature>
<name>A0A1I5DVU0_9FIRM</name>
<reference evidence="2 3" key="1">
    <citation type="submission" date="2016-10" db="EMBL/GenBank/DDBJ databases">
        <authorList>
            <person name="de Groot N.N."/>
        </authorList>
    </citation>
    <scope>NUCLEOTIDE SEQUENCE [LARGE SCALE GENOMIC DNA]</scope>
    <source>
        <strain evidence="2 3">DSM 1283</strain>
    </source>
</reference>
<organism evidence="2 3">
    <name type="scientific">Anaerocolumna aminovalerica</name>
    <dbReference type="NCBI Taxonomy" id="1527"/>
    <lineage>
        <taxon>Bacteria</taxon>
        <taxon>Bacillati</taxon>
        <taxon>Bacillota</taxon>
        <taxon>Clostridia</taxon>
        <taxon>Lachnospirales</taxon>
        <taxon>Lachnospiraceae</taxon>
        <taxon>Anaerocolumna</taxon>
    </lineage>
</organism>
<keyword evidence="1" id="KW-0732">Signal</keyword>
<accession>A0A1I5DVU0</accession>
<sequence length="233" mass="25563">MKKKSILCLLMAFSLLLMPGTSITANASTKESTEIVLGDTVLETSDYDKSDISISRDLSQKNEGIVIVTIRDKETGRILEVITEKNQSKNNLINSVNSPSGSGNYIYNIRRQRNDGPVTIYLDCTVYMSDSGMYTQINQVLGTNIYISSTCDSTLENAVSYWVVPNNVFPTAEVSFWGSGVTTGKLDTSVEVGYSVEFLKSIGYSVTTTAGTTVYFRKPISMSGTFYTYSTGH</sequence>
<keyword evidence="3" id="KW-1185">Reference proteome</keyword>
<dbReference type="EMBL" id="FOWD01000007">
    <property type="protein sequence ID" value="SFO03349.1"/>
    <property type="molecule type" value="Genomic_DNA"/>
</dbReference>
<protein>
    <submittedName>
        <fullName evidence="2">Uncharacterized protein</fullName>
    </submittedName>
</protein>